<accession>A0ABY4TT43</accession>
<keyword evidence="2" id="KW-0238">DNA-binding</keyword>
<dbReference type="Proteomes" id="UP001055580">
    <property type="component" value="Chromosome"/>
</dbReference>
<protein>
    <submittedName>
        <fullName evidence="7">Response regulator</fullName>
    </submittedName>
</protein>
<dbReference type="InterPro" id="IPR000792">
    <property type="entry name" value="Tscrpt_reg_LuxR_C"/>
</dbReference>
<dbReference type="InterPro" id="IPR011006">
    <property type="entry name" value="CheY-like_superfamily"/>
</dbReference>
<evidence type="ECO:0000256" key="4">
    <source>
        <dbReference type="PROSITE-ProRule" id="PRU00169"/>
    </source>
</evidence>
<dbReference type="PANTHER" id="PTHR44688">
    <property type="entry name" value="DNA-BINDING TRANSCRIPTIONAL ACTIVATOR DEVR_DOSR"/>
    <property type="match status" value="1"/>
</dbReference>
<evidence type="ECO:0000313" key="8">
    <source>
        <dbReference type="Proteomes" id="UP001055580"/>
    </source>
</evidence>
<dbReference type="SUPFAM" id="SSF52172">
    <property type="entry name" value="CheY-like"/>
    <property type="match status" value="1"/>
</dbReference>
<dbReference type="InterPro" id="IPR001789">
    <property type="entry name" value="Sig_transdc_resp-reg_receiver"/>
</dbReference>
<evidence type="ECO:0000256" key="2">
    <source>
        <dbReference type="ARBA" id="ARBA00023125"/>
    </source>
</evidence>
<dbReference type="CDD" id="cd06170">
    <property type="entry name" value="LuxR_C_like"/>
    <property type="match status" value="1"/>
</dbReference>
<feature type="domain" description="HTH luxR-type" evidence="5">
    <location>
        <begin position="122"/>
        <end position="187"/>
    </location>
</feature>
<dbReference type="Gene3D" id="1.10.10.10">
    <property type="entry name" value="Winged helix-like DNA-binding domain superfamily/Winged helix DNA-binding domain"/>
    <property type="match status" value="1"/>
</dbReference>
<dbReference type="PRINTS" id="PR00038">
    <property type="entry name" value="HTHLUXR"/>
</dbReference>
<dbReference type="InterPro" id="IPR036388">
    <property type="entry name" value="WH-like_DNA-bd_sf"/>
</dbReference>
<feature type="domain" description="Response regulatory" evidence="6">
    <location>
        <begin position="1"/>
        <end position="115"/>
    </location>
</feature>
<dbReference type="InterPro" id="IPR016032">
    <property type="entry name" value="Sig_transdc_resp-reg_C-effctor"/>
</dbReference>
<dbReference type="PROSITE" id="PS50110">
    <property type="entry name" value="RESPONSE_REGULATORY"/>
    <property type="match status" value="1"/>
</dbReference>
<dbReference type="SMART" id="SM00421">
    <property type="entry name" value="HTH_LUXR"/>
    <property type="match status" value="1"/>
</dbReference>
<evidence type="ECO:0000313" key="7">
    <source>
        <dbReference type="EMBL" id="URW75575.1"/>
    </source>
</evidence>
<dbReference type="SMART" id="SM00448">
    <property type="entry name" value="REC"/>
    <property type="match status" value="1"/>
</dbReference>
<proteinExistence type="predicted"/>
<reference evidence="7" key="1">
    <citation type="submission" date="2022-05" db="EMBL/GenBank/DDBJ databases">
        <title>Sphingomonas sp. strain RMG20 Genome sequencing and assembly.</title>
        <authorList>
            <person name="Kim I."/>
        </authorList>
    </citation>
    <scope>NUCLEOTIDE SEQUENCE</scope>
    <source>
        <strain evidence="7">RMG20</strain>
    </source>
</reference>
<feature type="modified residue" description="4-aspartylphosphate" evidence="4">
    <location>
        <position position="50"/>
    </location>
</feature>
<evidence type="ECO:0000259" key="5">
    <source>
        <dbReference type="PROSITE" id="PS50043"/>
    </source>
</evidence>
<dbReference type="Pfam" id="PF00196">
    <property type="entry name" value="GerE"/>
    <property type="match status" value="1"/>
</dbReference>
<keyword evidence="1" id="KW-0805">Transcription regulation</keyword>
<dbReference type="PANTHER" id="PTHR44688:SF16">
    <property type="entry name" value="DNA-BINDING TRANSCRIPTIONAL ACTIVATOR DEVR_DOSR"/>
    <property type="match status" value="1"/>
</dbReference>
<evidence type="ECO:0000256" key="1">
    <source>
        <dbReference type="ARBA" id="ARBA00023015"/>
    </source>
</evidence>
<organism evidence="7 8">
    <name type="scientific">Sphingomonas donggukensis</name>
    <dbReference type="NCBI Taxonomy" id="2949093"/>
    <lineage>
        <taxon>Bacteria</taxon>
        <taxon>Pseudomonadati</taxon>
        <taxon>Pseudomonadota</taxon>
        <taxon>Alphaproteobacteria</taxon>
        <taxon>Sphingomonadales</taxon>
        <taxon>Sphingomonadaceae</taxon>
        <taxon>Sphingomonas</taxon>
    </lineage>
</organism>
<dbReference type="RefSeq" id="WP_250751913.1">
    <property type="nucleotide sequence ID" value="NZ_CP098401.1"/>
</dbReference>
<evidence type="ECO:0000259" key="6">
    <source>
        <dbReference type="PROSITE" id="PS50110"/>
    </source>
</evidence>
<name>A0ABY4TT43_9SPHN</name>
<dbReference type="PROSITE" id="PS50043">
    <property type="entry name" value="HTH_LUXR_2"/>
    <property type="match status" value="1"/>
</dbReference>
<evidence type="ECO:0000256" key="3">
    <source>
        <dbReference type="ARBA" id="ARBA00023163"/>
    </source>
</evidence>
<gene>
    <name evidence="7" type="ORF">M9980_13785</name>
</gene>
<keyword evidence="4" id="KW-0597">Phosphoprotein</keyword>
<sequence length="203" mass="21730">MTYIIDDDAEVCRSLAMLLAAEGFDARTFASAESFIDSLPALVPGIILTDVRMPGMTGIELLAALPAHDRTDPVVVMTGHADVPLAVQALKGGAADFIEKPFVADAIVSAIRHCAAADQSEARRMLASLTKRELEVFVYLVDGATNKRIALELGISPRTVEIYRAKVMEKMQASSLSRLVRLGVEAGLGHDVSAAPVMLNRQV</sequence>
<dbReference type="Pfam" id="PF00072">
    <property type="entry name" value="Response_reg"/>
    <property type="match status" value="1"/>
</dbReference>
<keyword evidence="8" id="KW-1185">Reference proteome</keyword>
<keyword evidence="3" id="KW-0804">Transcription</keyword>
<dbReference type="Gene3D" id="3.40.50.2300">
    <property type="match status" value="1"/>
</dbReference>
<dbReference type="EMBL" id="CP098401">
    <property type="protein sequence ID" value="URW75575.1"/>
    <property type="molecule type" value="Genomic_DNA"/>
</dbReference>
<dbReference type="SUPFAM" id="SSF46894">
    <property type="entry name" value="C-terminal effector domain of the bipartite response regulators"/>
    <property type="match status" value="1"/>
</dbReference>